<reference evidence="1 2" key="1">
    <citation type="submission" date="2014-04" db="EMBL/GenBank/DDBJ databases">
        <authorList>
            <consortium name="DOE Joint Genome Institute"/>
            <person name="Kuo A."/>
            <person name="Kohler A."/>
            <person name="Jargeat P."/>
            <person name="Nagy L.G."/>
            <person name="Floudas D."/>
            <person name="Copeland A."/>
            <person name="Barry K.W."/>
            <person name="Cichocki N."/>
            <person name="Veneault-Fourrey C."/>
            <person name="LaButti K."/>
            <person name="Lindquist E.A."/>
            <person name="Lipzen A."/>
            <person name="Lundell T."/>
            <person name="Morin E."/>
            <person name="Murat C."/>
            <person name="Sun H."/>
            <person name="Tunlid A."/>
            <person name="Henrissat B."/>
            <person name="Grigoriev I.V."/>
            <person name="Hibbett D.S."/>
            <person name="Martin F."/>
            <person name="Nordberg H.P."/>
            <person name="Cantor M.N."/>
            <person name="Hua S.X."/>
        </authorList>
    </citation>
    <scope>NUCLEOTIDE SEQUENCE [LARGE SCALE GENOMIC DNA]</scope>
    <source>
        <strain evidence="1 2">Ve08.2h10</strain>
    </source>
</reference>
<dbReference type="Proteomes" id="UP000054538">
    <property type="component" value="Unassembled WGS sequence"/>
</dbReference>
<evidence type="ECO:0000313" key="1">
    <source>
        <dbReference type="EMBL" id="KIL00860.1"/>
    </source>
</evidence>
<evidence type="ECO:0000313" key="2">
    <source>
        <dbReference type="Proteomes" id="UP000054538"/>
    </source>
</evidence>
<proteinExistence type="predicted"/>
<dbReference type="InParanoid" id="A0A0D0EB07"/>
<keyword evidence="2" id="KW-1185">Reference proteome</keyword>
<sequence length="115" mass="13413">MMRCHLRVARPWLSLLPRNMPARRVTEEIGFVSDPPSTSSTELQSICQRLSIIINFVPSCCLFRLRDSVLSWASSLSQDIRYWQRMIEREERAHPACCLCCLRRQKPSSSGRCLW</sequence>
<organism evidence="1 2">
    <name type="scientific">Paxillus rubicundulus Ve08.2h10</name>
    <dbReference type="NCBI Taxonomy" id="930991"/>
    <lineage>
        <taxon>Eukaryota</taxon>
        <taxon>Fungi</taxon>
        <taxon>Dikarya</taxon>
        <taxon>Basidiomycota</taxon>
        <taxon>Agaricomycotina</taxon>
        <taxon>Agaricomycetes</taxon>
        <taxon>Agaricomycetidae</taxon>
        <taxon>Boletales</taxon>
        <taxon>Paxilineae</taxon>
        <taxon>Paxillaceae</taxon>
        <taxon>Paxillus</taxon>
    </lineage>
</organism>
<reference evidence="2" key="2">
    <citation type="submission" date="2015-01" db="EMBL/GenBank/DDBJ databases">
        <title>Evolutionary Origins and Diversification of the Mycorrhizal Mutualists.</title>
        <authorList>
            <consortium name="DOE Joint Genome Institute"/>
            <consortium name="Mycorrhizal Genomics Consortium"/>
            <person name="Kohler A."/>
            <person name="Kuo A."/>
            <person name="Nagy L.G."/>
            <person name="Floudas D."/>
            <person name="Copeland A."/>
            <person name="Barry K.W."/>
            <person name="Cichocki N."/>
            <person name="Veneault-Fourrey C."/>
            <person name="LaButti K."/>
            <person name="Lindquist E.A."/>
            <person name="Lipzen A."/>
            <person name="Lundell T."/>
            <person name="Morin E."/>
            <person name="Murat C."/>
            <person name="Riley R."/>
            <person name="Ohm R."/>
            <person name="Sun H."/>
            <person name="Tunlid A."/>
            <person name="Henrissat B."/>
            <person name="Grigoriev I.V."/>
            <person name="Hibbett D.S."/>
            <person name="Martin F."/>
        </authorList>
    </citation>
    <scope>NUCLEOTIDE SEQUENCE [LARGE SCALE GENOMIC DNA]</scope>
    <source>
        <strain evidence="2">Ve08.2h10</strain>
    </source>
</reference>
<dbReference type="EMBL" id="KN824825">
    <property type="protein sequence ID" value="KIL00860.1"/>
    <property type="molecule type" value="Genomic_DNA"/>
</dbReference>
<name>A0A0D0EB07_9AGAM</name>
<accession>A0A0D0EB07</accession>
<gene>
    <name evidence="1" type="ORF">PAXRUDRAFT_462834</name>
</gene>
<protein>
    <submittedName>
        <fullName evidence="1">Uncharacterized protein</fullName>
    </submittedName>
</protein>
<dbReference type="HOGENOM" id="CLU_2109807_0_0_1"/>
<dbReference type="AlphaFoldDB" id="A0A0D0EB07"/>